<name>A0ABM5MLE4_GEOTH</name>
<dbReference type="SUPFAM" id="SSF53822">
    <property type="entry name" value="Periplasmic binding protein-like I"/>
    <property type="match status" value="1"/>
</dbReference>
<organism evidence="4 5">
    <name type="scientific">Geobacillus thermoleovorans CCB_US3_UF5</name>
    <dbReference type="NCBI Taxonomy" id="1111068"/>
    <lineage>
        <taxon>Bacteria</taxon>
        <taxon>Bacillati</taxon>
        <taxon>Bacillota</taxon>
        <taxon>Bacilli</taxon>
        <taxon>Bacillales</taxon>
        <taxon>Anoxybacillaceae</taxon>
        <taxon>Geobacillus</taxon>
        <taxon>Geobacillus thermoleovorans group</taxon>
    </lineage>
</organism>
<accession>A0ABM5MLE4</accession>
<protein>
    <submittedName>
        <fullName evidence="4">Extracellular ligand-binding receptor</fullName>
    </submittedName>
</protein>
<evidence type="ECO:0000313" key="5">
    <source>
        <dbReference type="Proteomes" id="UP000005636"/>
    </source>
</evidence>
<dbReference type="EMBL" id="CP003125">
    <property type="protein sequence ID" value="AEV20637.1"/>
    <property type="molecule type" value="Genomic_DNA"/>
</dbReference>
<dbReference type="PANTHER" id="PTHR30483">
    <property type="entry name" value="LEUCINE-SPECIFIC-BINDING PROTEIN"/>
    <property type="match status" value="1"/>
</dbReference>
<keyword evidence="4" id="KW-0675">Receptor</keyword>
<sequence>MTEHFEQWGEQEMKKKRAAGVFFSLMLTAGLLAGCGGNQQGGSSSGGNSGGGGGGDVIKIGANLELSGGVASYGQSIAEGLDLALEEINKEGINGKKLELVKVDNKSEAAEATNGAIKLISQDKVVAIIGSATSTNTLAQVQVANDNKVPLITPTGTNPTITNKDGKVNEFVFRTCFIDPFQGTVAAKFALNELKVKNAAVLIDSSSDYSKGLAASFKDAFTQGGGKIVAEEAYVAKDTDFRATLTRIKSKNPEFIFLPGYYEEVGLIVKQARELGLNVPIMGGDGWDSPKLVEIAGKDALNNTYITNHYSSGDPDPKIQEFVKAFKAKYNKAPDAFNALGYDTAYFLADAIKRAGSADPVKIKDALAQTKDLQLVSGTMTLNENHDPVKSAAILEYKDGQQQFKTKVNP</sequence>
<comment type="similarity">
    <text evidence="1">Belongs to the leucine-binding protein family.</text>
</comment>
<dbReference type="PANTHER" id="PTHR30483:SF6">
    <property type="entry name" value="PERIPLASMIC BINDING PROTEIN OF ABC TRANSPORTER FOR NATURAL AMINO ACIDS"/>
    <property type="match status" value="1"/>
</dbReference>
<evidence type="ECO:0000313" key="4">
    <source>
        <dbReference type="EMBL" id="AEV20637.1"/>
    </source>
</evidence>
<evidence type="ECO:0000256" key="2">
    <source>
        <dbReference type="ARBA" id="ARBA00022729"/>
    </source>
</evidence>
<keyword evidence="2" id="KW-0732">Signal</keyword>
<evidence type="ECO:0000259" key="3">
    <source>
        <dbReference type="Pfam" id="PF13458"/>
    </source>
</evidence>
<gene>
    <name evidence="4" type="ORF">GTCCBUS3UF5_33360</name>
</gene>
<feature type="domain" description="Leucine-binding protein" evidence="3">
    <location>
        <begin position="58"/>
        <end position="400"/>
    </location>
</feature>
<evidence type="ECO:0000256" key="1">
    <source>
        <dbReference type="ARBA" id="ARBA00010062"/>
    </source>
</evidence>
<dbReference type="InterPro" id="IPR028081">
    <property type="entry name" value="Leu-bd"/>
</dbReference>
<keyword evidence="5" id="KW-1185">Reference proteome</keyword>
<dbReference type="InterPro" id="IPR028082">
    <property type="entry name" value="Peripla_BP_I"/>
</dbReference>
<dbReference type="CDD" id="cd06347">
    <property type="entry name" value="PBP1_ABC_LivK_ligand_binding-like"/>
    <property type="match status" value="1"/>
</dbReference>
<dbReference type="Gene3D" id="3.40.50.2300">
    <property type="match status" value="2"/>
</dbReference>
<dbReference type="Proteomes" id="UP000005636">
    <property type="component" value="Chromosome"/>
</dbReference>
<dbReference type="Pfam" id="PF13458">
    <property type="entry name" value="Peripla_BP_6"/>
    <property type="match status" value="1"/>
</dbReference>
<proteinExistence type="inferred from homology"/>
<reference evidence="4 5" key="1">
    <citation type="submission" date="2011-11" db="EMBL/GenBank/DDBJ databases">
        <title>Complete genome sequence of thermophilic Geobacillus thermoleovorans CCB_US3_UF5.</title>
        <authorList>
            <person name="Muhd Sakaff M.K.L."/>
            <person name="Abdul Rahman A.Y."/>
            <person name="Saito J.A."/>
            <person name="Hou S."/>
            <person name="Alam M."/>
        </authorList>
    </citation>
    <scope>NUCLEOTIDE SEQUENCE [LARGE SCALE GENOMIC DNA]</scope>
    <source>
        <strain evidence="4 5">CCB_US3_UF5</strain>
    </source>
</reference>
<dbReference type="InterPro" id="IPR051010">
    <property type="entry name" value="BCAA_transport"/>
</dbReference>